<sequence>MSPSGKSVAVIVLSYVLFGLFNLFQFGTFVLPVTYTELVIFILVTTVFVQHLKYLNRAHLSLFTFSLTGLIIHPFLWEIFLNQQQQYQLYDSIVFDVLSIVKWMLLALFFLLLSYDREKHMLKIEWLVPSLISLGCLLNPPMWYFPFLFIVSGFSAFYTLRRRTVGGDFTMDVLIGIGVIYFLNLFFLV</sequence>
<name>A0A8J6PJM2_9FLAO</name>
<dbReference type="RefSeq" id="WP_216714289.1">
    <property type="nucleotide sequence ID" value="NZ_JACVEL010000006.1"/>
</dbReference>
<keyword evidence="3" id="KW-1185">Reference proteome</keyword>
<dbReference type="AlphaFoldDB" id="A0A8J6PJM2"/>
<organism evidence="2 3">
    <name type="scientific">Taishania pollutisoli</name>
    <dbReference type="NCBI Taxonomy" id="2766479"/>
    <lineage>
        <taxon>Bacteria</taxon>
        <taxon>Pseudomonadati</taxon>
        <taxon>Bacteroidota</taxon>
        <taxon>Flavobacteriia</taxon>
        <taxon>Flavobacteriales</taxon>
        <taxon>Crocinitomicaceae</taxon>
        <taxon>Taishania</taxon>
    </lineage>
</organism>
<dbReference type="EMBL" id="JACVEL010000006">
    <property type="protein sequence ID" value="MBC9812951.1"/>
    <property type="molecule type" value="Genomic_DNA"/>
</dbReference>
<reference evidence="2" key="1">
    <citation type="submission" date="2020-09" db="EMBL/GenBank/DDBJ databases">
        <title>Taishania pollutisoli gen. nov., sp. nov., Isolated from Tetrabromobisphenol A-Contaminated Soil.</title>
        <authorList>
            <person name="Chen Q."/>
        </authorList>
    </citation>
    <scope>NUCLEOTIDE SEQUENCE</scope>
    <source>
        <strain evidence="2">CZZ-1</strain>
    </source>
</reference>
<feature type="transmembrane region" description="Helical" evidence="1">
    <location>
        <begin position="126"/>
        <end position="149"/>
    </location>
</feature>
<feature type="transmembrane region" description="Helical" evidence="1">
    <location>
        <begin position="93"/>
        <end position="114"/>
    </location>
</feature>
<keyword evidence="1" id="KW-1133">Transmembrane helix</keyword>
<dbReference type="Proteomes" id="UP000652681">
    <property type="component" value="Unassembled WGS sequence"/>
</dbReference>
<feature type="transmembrane region" description="Helical" evidence="1">
    <location>
        <begin position="30"/>
        <end position="49"/>
    </location>
</feature>
<keyword evidence="1" id="KW-0812">Transmembrane</keyword>
<evidence type="ECO:0000313" key="2">
    <source>
        <dbReference type="EMBL" id="MBC9812951.1"/>
    </source>
</evidence>
<evidence type="ECO:0000313" key="3">
    <source>
        <dbReference type="Proteomes" id="UP000652681"/>
    </source>
</evidence>
<feature type="transmembrane region" description="Helical" evidence="1">
    <location>
        <begin position="7"/>
        <end position="24"/>
    </location>
</feature>
<comment type="caution">
    <text evidence="2">The sequence shown here is derived from an EMBL/GenBank/DDBJ whole genome shotgun (WGS) entry which is preliminary data.</text>
</comment>
<feature type="transmembrane region" description="Helical" evidence="1">
    <location>
        <begin position="169"/>
        <end position="188"/>
    </location>
</feature>
<protein>
    <submittedName>
        <fullName evidence="2">Uncharacterized protein</fullName>
    </submittedName>
</protein>
<gene>
    <name evidence="2" type="ORF">H9Y05_10765</name>
</gene>
<evidence type="ECO:0000256" key="1">
    <source>
        <dbReference type="SAM" id="Phobius"/>
    </source>
</evidence>
<accession>A0A8J6PJM2</accession>
<feature type="transmembrane region" description="Helical" evidence="1">
    <location>
        <begin position="61"/>
        <end position="81"/>
    </location>
</feature>
<proteinExistence type="predicted"/>
<keyword evidence="1" id="KW-0472">Membrane</keyword>